<name>A0A1G2FHI2_9BACT</name>
<dbReference type="SUPFAM" id="SSF53335">
    <property type="entry name" value="S-adenosyl-L-methionine-dependent methyltransferases"/>
    <property type="match status" value="1"/>
</dbReference>
<dbReference type="SUPFAM" id="SSF158997">
    <property type="entry name" value="Trm112p-like"/>
    <property type="match status" value="1"/>
</dbReference>
<feature type="domain" description="Methyltransferase type 11" evidence="2">
    <location>
        <begin position="133"/>
        <end position="180"/>
    </location>
</feature>
<reference evidence="3 4" key="1">
    <citation type="journal article" date="2016" name="Nat. Commun.">
        <title>Thousands of microbial genomes shed light on interconnected biogeochemical processes in an aquifer system.</title>
        <authorList>
            <person name="Anantharaman K."/>
            <person name="Brown C.T."/>
            <person name="Hug L.A."/>
            <person name="Sharon I."/>
            <person name="Castelle C.J."/>
            <person name="Probst A.J."/>
            <person name="Thomas B.C."/>
            <person name="Singh A."/>
            <person name="Wilkins M.J."/>
            <person name="Karaoz U."/>
            <person name="Brodie E.L."/>
            <person name="Williams K.H."/>
            <person name="Hubbard S.S."/>
            <person name="Banfield J.F."/>
        </authorList>
    </citation>
    <scope>NUCLEOTIDE SEQUENCE [LARGE SCALE GENOMIC DNA]</scope>
</reference>
<accession>A0A1G2FHI2</accession>
<protein>
    <recommendedName>
        <fullName evidence="2">Methyltransferase type 11 domain-containing protein</fullName>
    </recommendedName>
</protein>
<evidence type="ECO:0000256" key="1">
    <source>
        <dbReference type="SAM" id="Phobius"/>
    </source>
</evidence>
<keyword evidence="1" id="KW-1133">Transmembrane helix</keyword>
<keyword evidence="1" id="KW-0812">Transmembrane</keyword>
<dbReference type="Proteomes" id="UP000177061">
    <property type="component" value="Unassembled WGS sequence"/>
</dbReference>
<dbReference type="InterPro" id="IPR029063">
    <property type="entry name" value="SAM-dependent_MTases_sf"/>
</dbReference>
<sequence>MIDKKKKILKNLVCPNCFKELNLFSDKLICGHCPKEYPLIDKRPFLLDESGRGFKESSNDILINKLKIFFKKYPLIFNLFFYVFGASLVGKSPKKAIEGIGSHKLILNLGSGIRKIREDVINIDFYPFNNVDLIADISHLPFKDNSIEAVINEFVLEHIKEPEKVIAEIYRVLRPGGLIYLTAPFLVSFHSSPDDYCRWSKNGLKELMKEFQADEIGIRSGPTASLLSILNGWLALVLSFGSKTIQQVLLMFLTILTSPFKVLDYFLSKLPNAENIALGFYYLGRKKVEVTRGQPPRQQA</sequence>
<dbReference type="CDD" id="cd02440">
    <property type="entry name" value="AdoMet_MTases"/>
    <property type="match status" value="1"/>
</dbReference>
<comment type="caution">
    <text evidence="3">The sequence shown here is derived from an EMBL/GenBank/DDBJ whole genome shotgun (WGS) entry which is preliminary data.</text>
</comment>
<evidence type="ECO:0000313" key="4">
    <source>
        <dbReference type="Proteomes" id="UP000177061"/>
    </source>
</evidence>
<feature type="transmembrane region" description="Helical" evidence="1">
    <location>
        <begin position="73"/>
        <end position="90"/>
    </location>
</feature>
<dbReference type="Gene3D" id="3.40.50.150">
    <property type="entry name" value="Vaccinia Virus protein VP39"/>
    <property type="match status" value="1"/>
</dbReference>
<dbReference type="Pfam" id="PF08241">
    <property type="entry name" value="Methyltransf_11"/>
    <property type="match status" value="1"/>
</dbReference>
<dbReference type="PANTHER" id="PTHR43591">
    <property type="entry name" value="METHYLTRANSFERASE"/>
    <property type="match status" value="1"/>
</dbReference>
<dbReference type="InterPro" id="IPR013216">
    <property type="entry name" value="Methyltransf_11"/>
</dbReference>
<dbReference type="STRING" id="1801997.A3J64_01135"/>
<proteinExistence type="predicted"/>
<dbReference type="AlphaFoldDB" id="A0A1G2FHI2"/>
<dbReference type="EMBL" id="MHNB01000015">
    <property type="protein sequence ID" value="OGZ37100.1"/>
    <property type="molecule type" value="Genomic_DNA"/>
</dbReference>
<organism evidence="3 4">
    <name type="scientific">Candidatus Portnoybacteria bacterium RIFCSPHIGHO2_12_FULL_38_9</name>
    <dbReference type="NCBI Taxonomy" id="1801997"/>
    <lineage>
        <taxon>Bacteria</taxon>
        <taxon>Candidatus Portnoyibacteriota</taxon>
    </lineage>
</organism>
<evidence type="ECO:0000259" key="2">
    <source>
        <dbReference type="Pfam" id="PF08241"/>
    </source>
</evidence>
<dbReference type="GO" id="GO:0008757">
    <property type="term" value="F:S-adenosylmethionine-dependent methyltransferase activity"/>
    <property type="evidence" value="ECO:0007669"/>
    <property type="project" value="InterPro"/>
</dbReference>
<keyword evidence="1" id="KW-0472">Membrane</keyword>
<gene>
    <name evidence="3" type="ORF">A3J64_01135</name>
</gene>
<evidence type="ECO:0000313" key="3">
    <source>
        <dbReference type="EMBL" id="OGZ37100.1"/>
    </source>
</evidence>